<dbReference type="RefSeq" id="WP_285393076.1">
    <property type="nucleotide sequence ID" value="NZ_JASSVS010000013.1"/>
</dbReference>
<comment type="caution">
    <text evidence="3">The sequence shown here is derived from an EMBL/GenBank/DDBJ whole genome shotgun (WGS) entry which is preliminary data.</text>
</comment>
<dbReference type="CDD" id="cd00118">
    <property type="entry name" value="LysM"/>
    <property type="match status" value="1"/>
</dbReference>
<dbReference type="Proteomes" id="UP001227964">
    <property type="component" value="Unassembled WGS sequence"/>
</dbReference>
<protein>
    <submittedName>
        <fullName evidence="3">LysM peptidoglycan-binding domain-containing protein</fullName>
    </submittedName>
</protein>
<dbReference type="PROSITE" id="PS51782">
    <property type="entry name" value="LYSM"/>
    <property type="match status" value="1"/>
</dbReference>
<dbReference type="Pfam" id="PF01476">
    <property type="entry name" value="LysM"/>
    <property type="match status" value="1"/>
</dbReference>
<dbReference type="Gene3D" id="3.10.350.10">
    <property type="entry name" value="LysM domain"/>
    <property type="match status" value="1"/>
</dbReference>
<evidence type="ECO:0000259" key="2">
    <source>
        <dbReference type="PROSITE" id="PS51782"/>
    </source>
</evidence>
<feature type="compositionally biased region" description="Basic and acidic residues" evidence="1">
    <location>
        <begin position="647"/>
        <end position="659"/>
    </location>
</feature>
<feature type="domain" description="LysM" evidence="2">
    <location>
        <begin position="2"/>
        <end position="47"/>
    </location>
</feature>
<organism evidence="3 4">
    <name type="scientific">Marinobacter azerbaijanicus</name>
    <dbReference type="NCBI Taxonomy" id="3050455"/>
    <lineage>
        <taxon>Bacteria</taxon>
        <taxon>Pseudomonadati</taxon>
        <taxon>Pseudomonadota</taxon>
        <taxon>Gammaproteobacteria</taxon>
        <taxon>Pseudomonadales</taxon>
        <taxon>Marinobacteraceae</taxon>
        <taxon>Marinobacter</taxon>
    </lineage>
</organism>
<dbReference type="EMBL" id="JASSVS010000013">
    <property type="protein sequence ID" value="MDL0433350.1"/>
    <property type="molecule type" value="Genomic_DNA"/>
</dbReference>
<feature type="region of interest" description="Disordered" evidence="1">
    <location>
        <begin position="638"/>
        <end position="663"/>
    </location>
</feature>
<name>A0ABT7II43_9GAMM</name>
<dbReference type="InterPro" id="IPR036779">
    <property type="entry name" value="LysM_dom_sf"/>
</dbReference>
<dbReference type="InterPro" id="IPR018392">
    <property type="entry name" value="LysM"/>
</dbReference>
<keyword evidence="4" id="KW-1185">Reference proteome</keyword>
<gene>
    <name evidence="3" type="ORF">QPM17_19605</name>
</gene>
<accession>A0ABT7II43</accession>
<evidence type="ECO:0000313" key="4">
    <source>
        <dbReference type="Proteomes" id="UP001227964"/>
    </source>
</evidence>
<sequence length="908" mass="102870">MPKYKVKTGDTLSAIASHYKVSPDEIQADNPIIKDANHIEEGWNLTVPDNTERQDSFPNAQSANDETRDDVECSECSVECEALVHITGEEDIVYALTCTQVKELRKEIDTLNEPLIDLKEAEKAGPEDIPAAREKAWSRLKELDALPRPEQTSTAEELLREYEVQWQRERARLEHQRRREKRIEYEISQIRNQILFPASQRELTDPKDKLSVKVFAALCLELETTLPRIRSKLEAYEETSSSSKKDLNAMEKRLKFLRAALEAEIRCRIAEDSGNSGNPETRQLRHEADELKEHTLWPNYIAESDVQALVRKQKRLNQLDSDDRLMPYMDYVDDFLGSTTVVWVWKLFNHEEVQAHNQLQRERRELFIDIEKSLSHLVETSPASPVDVLAKPSLDSMKSRPLVELKHTGGAGYRYARQDVLNQLRGNWKPLKAADVRKVMNSENFERAWGEATDSLRNNRSLKVKFSEWKSKEDNFFNQLEIELLKEEVATEDGRFAASAEAQMFRFAAQCGLEANYDPKKEEAYIGGQMQGAYSLLQGEATFAARLPDETGAKVILEYEDHEGKQIELHCGYFRADAEYRIQGFAGACLSLAAQAKVSTAPGEVGISGETSGEVFAGASLSNEASFGIKWKSAYQEVNDPSSSEQDQQRKIRADKVNEGQDETDADYRMLAEIKPELAVSSGFGFGFDYKIGFDEGKIIARFKGSLVLGPGGRGGIAGELNAGQIWELVKFIRWSLEKSDFRFLDWIDRGAFEHISLLLKLHASSDLDMDRLAKQFAEDLSNTWDFLTESNEGLKKIAGSVIEHTALHELTPGAKADLLAELVKDTGGIVSFEDPYREICDEGAMRILETIKRPREFVEVLKRMGGDGQKGSFADMRRNYSTLLPRRLFNSKQVDRAEAWLSGIYSR</sequence>
<dbReference type="SMART" id="SM00257">
    <property type="entry name" value="LysM"/>
    <property type="match status" value="1"/>
</dbReference>
<evidence type="ECO:0000313" key="3">
    <source>
        <dbReference type="EMBL" id="MDL0433350.1"/>
    </source>
</evidence>
<evidence type="ECO:0000256" key="1">
    <source>
        <dbReference type="SAM" id="MobiDB-lite"/>
    </source>
</evidence>
<feature type="region of interest" description="Disordered" evidence="1">
    <location>
        <begin position="48"/>
        <end position="69"/>
    </location>
</feature>
<proteinExistence type="predicted"/>
<reference evidence="3 4" key="1">
    <citation type="submission" date="2023-06" db="EMBL/GenBank/DDBJ databases">
        <title>Marinobacter azerbaijanicus a moderately halophilic, isolated from Urmia Lake in Azerbaijan region of Iran.</title>
        <authorList>
            <person name="Sanchez-Porro C."/>
            <person name="Aghdam E.M."/>
            <person name="Saheb S.M."/>
            <person name="Tarhriz V."/>
            <person name="Kazemi E."/>
            <person name="Ammozegar M.A."/>
            <person name="Ventosa A."/>
            <person name="Hejazi M.S."/>
        </authorList>
    </citation>
    <scope>NUCLEOTIDE SEQUENCE [LARGE SCALE GENOMIC DNA]</scope>
    <source>
        <strain evidence="3 4">TBZ242</strain>
    </source>
</reference>
<dbReference type="SUPFAM" id="SSF54106">
    <property type="entry name" value="LysM domain"/>
    <property type="match status" value="1"/>
</dbReference>